<feature type="compositionally biased region" description="Polar residues" evidence="1">
    <location>
        <begin position="243"/>
        <end position="254"/>
    </location>
</feature>
<feature type="compositionally biased region" description="Basic residues" evidence="1">
    <location>
        <begin position="24"/>
        <end position="42"/>
    </location>
</feature>
<dbReference type="InterPro" id="IPR028030">
    <property type="entry name" value="DUF4592"/>
</dbReference>
<dbReference type="InterPro" id="IPR026713">
    <property type="entry name" value="CRACD-like"/>
</dbReference>
<dbReference type="OrthoDB" id="9944945at2759"/>
<protein>
    <submittedName>
        <fullName evidence="3">Uncharacterized protein KIAA1211-like</fullName>
    </submittedName>
</protein>
<evidence type="ECO:0000313" key="4">
    <source>
        <dbReference type="Proteomes" id="UP000053258"/>
    </source>
</evidence>
<evidence type="ECO:0000256" key="1">
    <source>
        <dbReference type="SAM" id="MobiDB-lite"/>
    </source>
</evidence>
<dbReference type="PANTHER" id="PTHR47743">
    <property type="entry name" value="KIAA1210 / KIAA1211 FAMILY MEMBER"/>
    <property type="match status" value="1"/>
</dbReference>
<proteinExistence type="predicted"/>
<feature type="domain" description="DUF4592" evidence="2">
    <location>
        <begin position="129"/>
        <end position="238"/>
    </location>
</feature>
<dbReference type="EMBL" id="KL669490">
    <property type="protein sequence ID" value="KFW76534.1"/>
    <property type="molecule type" value="Genomic_DNA"/>
</dbReference>
<keyword evidence="4" id="KW-1185">Reference proteome</keyword>
<evidence type="ECO:0000313" key="3">
    <source>
        <dbReference type="EMBL" id="KFW76534.1"/>
    </source>
</evidence>
<gene>
    <name evidence="3" type="ORF">N305_12657</name>
</gene>
<feature type="compositionally biased region" description="Basic residues" evidence="1">
    <location>
        <begin position="222"/>
        <end position="242"/>
    </location>
</feature>
<feature type="compositionally biased region" description="Polar residues" evidence="1">
    <location>
        <begin position="170"/>
        <end position="207"/>
    </location>
</feature>
<feature type="region of interest" description="Disordered" evidence="1">
    <location>
        <begin position="1"/>
        <end position="51"/>
    </location>
</feature>
<dbReference type="AlphaFoldDB" id="A0A093S0N6"/>
<reference evidence="3 4" key="1">
    <citation type="submission" date="2014-06" db="EMBL/GenBank/DDBJ databases">
        <title>Genome evolution of avian class.</title>
        <authorList>
            <person name="Zhang G."/>
            <person name="Li C."/>
        </authorList>
    </citation>
    <scope>NUCLEOTIDE SEQUENCE [LARGE SCALE GENOMIC DNA]</scope>
    <source>
        <strain evidence="3">BGI_N305</strain>
    </source>
</reference>
<sequence length="263" mass="29125">MSSSRIMDPKMREAEGDGEDNSGKKKSKFKSFKKFFGKKKRKETPSSARSNLKLCQSASDVAASHDMRINYDSEDELEAHKGIMGSRALSHDSIFILETGQEPARPVRVFSQENISDRIRALQLKLQPTMKLGPPPPFGLHAKRTEDAGTSSEDDGLPRSPPEMSLLHESLNSGTRTRVSGSSVDKNQHGSGSLQTSDSTVSPTANFDTPPELSTFLDNSAAKHKLLIKPRNQRSSKMRRFSQRTQSESLTDLSCTPEEEEED</sequence>
<feature type="non-terminal residue" evidence="3">
    <location>
        <position position="263"/>
    </location>
</feature>
<dbReference type="Proteomes" id="UP000053258">
    <property type="component" value="Unassembled WGS sequence"/>
</dbReference>
<accession>A0A093S0N6</accession>
<dbReference type="Pfam" id="PF15262">
    <property type="entry name" value="DUF4592"/>
    <property type="match status" value="1"/>
</dbReference>
<dbReference type="PANTHER" id="PTHR47743:SF1">
    <property type="entry name" value="CRACD-LIKE PROTEIN"/>
    <property type="match status" value="1"/>
</dbReference>
<evidence type="ECO:0000259" key="2">
    <source>
        <dbReference type="Pfam" id="PF15262"/>
    </source>
</evidence>
<feature type="region of interest" description="Disordered" evidence="1">
    <location>
        <begin position="126"/>
        <end position="263"/>
    </location>
</feature>
<name>A0A093S0N6_9PASS</name>
<organism evidence="3 4">
    <name type="scientific">Manacus vitellinus</name>
    <name type="common">golden-collared manakin</name>
    <dbReference type="NCBI Taxonomy" id="328815"/>
    <lineage>
        <taxon>Eukaryota</taxon>
        <taxon>Metazoa</taxon>
        <taxon>Chordata</taxon>
        <taxon>Craniata</taxon>
        <taxon>Vertebrata</taxon>
        <taxon>Euteleostomi</taxon>
        <taxon>Archelosauria</taxon>
        <taxon>Archosauria</taxon>
        <taxon>Dinosauria</taxon>
        <taxon>Saurischia</taxon>
        <taxon>Theropoda</taxon>
        <taxon>Coelurosauria</taxon>
        <taxon>Aves</taxon>
        <taxon>Neognathae</taxon>
        <taxon>Neoaves</taxon>
        <taxon>Telluraves</taxon>
        <taxon>Australaves</taxon>
        <taxon>Passeriformes</taxon>
        <taxon>Pipridae</taxon>
        <taxon>Manacus</taxon>
    </lineage>
</organism>